<dbReference type="AlphaFoldDB" id="A0A507B3K6"/>
<keyword evidence="7" id="KW-1185">Reference proteome</keyword>
<dbReference type="Gene3D" id="6.10.140.2220">
    <property type="match status" value="1"/>
</dbReference>
<proteinExistence type="predicted"/>
<feature type="domain" description="MYND-type" evidence="5">
    <location>
        <begin position="138"/>
        <end position="184"/>
    </location>
</feature>
<dbReference type="EMBL" id="SKBQ01000028">
    <property type="protein sequence ID" value="TPX14433.1"/>
    <property type="molecule type" value="Genomic_DNA"/>
</dbReference>
<evidence type="ECO:0000313" key="6">
    <source>
        <dbReference type="EMBL" id="TPX14433.1"/>
    </source>
</evidence>
<evidence type="ECO:0000256" key="2">
    <source>
        <dbReference type="ARBA" id="ARBA00022771"/>
    </source>
</evidence>
<evidence type="ECO:0000256" key="1">
    <source>
        <dbReference type="ARBA" id="ARBA00022723"/>
    </source>
</evidence>
<protein>
    <recommendedName>
        <fullName evidence="5">MYND-type domain-containing protein</fullName>
    </recommendedName>
</protein>
<gene>
    <name evidence="6" type="ORF">E0L32_005397</name>
</gene>
<dbReference type="STRING" id="1093900.A0A507B3K6"/>
<dbReference type="InterPro" id="IPR002893">
    <property type="entry name" value="Znf_MYND"/>
</dbReference>
<sequence>MDDPIEVLFSSLPSPREMDSACPEDAVNLQRVSDALSKFVADSASQKSCDPDAMNLLRYARLVTSGKKDAASFIRHLSRFALFKKTFTGSDTKQRQLEYYRWVGRGRKSVESPFKGESEPAVLPESNKSLTEYVAPTCNYCNKKGVDFYCQGCYMAFAEGAFHATYYCNEECQVQDLPRHLWVCQDWNKVRRAALLFQGLINSYIIRANDRWLLGSRDIDGVTVANFDTQDAMNFMGGHLVHDFDWPVAEDGDRAIEALMNGQGETVLKRTRCVFDLVFRVIFPCDVIEAVTFYPKNLERPVLSDTPSGITKRAMKSLNSLNLHTAFRITMASGLKVMYDPTCRQFGWMDYLTPLGLYQAVRMHHVQNVVRLSPVPIDPAARQMFGDPECPNPPTWAPAHSVGYLQDALAGRLYESISKSLVHRDDMALITSHFMNANYKYYHVICRRIVDTASQCLDEANKEQTALPSFKAYYDPAGRRGVTRSVGEYNLMVPIWFTEEEYNEIVHDRPRIVDEWLNRFKRSLDETRHEDEQKKREREEARRCAENRVRSAREEQLSQDNKHLKELDKEMGTLGDELGDMESEIEANTRTMEKNEKQMQLLREKIEQVKHERAMAQNMVKALEFHIARLNGGRV</sequence>
<comment type="caution">
    <text evidence="6">The sequence shown here is derived from an EMBL/GenBank/DDBJ whole genome shotgun (WGS) entry which is preliminary data.</text>
</comment>
<evidence type="ECO:0000259" key="5">
    <source>
        <dbReference type="Pfam" id="PF01753"/>
    </source>
</evidence>
<name>A0A507B3K6_9PEZI</name>
<evidence type="ECO:0000256" key="4">
    <source>
        <dbReference type="SAM" id="MobiDB-lite"/>
    </source>
</evidence>
<keyword evidence="2" id="KW-0863">Zinc-finger</keyword>
<dbReference type="Proteomes" id="UP000319257">
    <property type="component" value="Unassembled WGS sequence"/>
</dbReference>
<keyword evidence="3" id="KW-0862">Zinc</keyword>
<dbReference type="GO" id="GO:0008270">
    <property type="term" value="F:zinc ion binding"/>
    <property type="evidence" value="ECO:0007669"/>
    <property type="project" value="UniProtKB-KW"/>
</dbReference>
<dbReference type="SUPFAM" id="SSF144232">
    <property type="entry name" value="HIT/MYND zinc finger-like"/>
    <property type="match status" value="1"/>
</dbReference>
<dbReference type="RefSeq" id="XP_030996144.1">
    <property type="nucleotide sequence ID" value="XM_031139915.1"/>
</dbReference>
<evidence type="ECO:0000313" key="7">
    <source>
        <dbReference type="Proteomes" id="UP000319257"/>
    </source>
</evidence>
<dbReference type="OrthoDB" id="432970at2759"/>
<dbReference type="Pfam" id="PF01753">
    <property type="entry name" value="zf-MYND"/>
    <property type="match status" value="1"/>
</dbReference>
<evidence type="ECO:0000256" key="3">
    <source>
        <dbReference type="ARBA" id="ARBA00022833"/>
    </source>
</evidence>
<feature type="region of interest" description="Disordered" evidence="4">
    <location>
        <begin position="526"/>
        <end position="561"/>
    </location>
</feature>
<accession>A0A507B3K6</accession>
<dbReference type="InParanoid" id="A0A507B3K6"/>
<organism evidence="6 7">
    <name type="scientific">Thyridium curvatum</name>
    <dbReference type="NCBI Taxonomy" id="1093900"/>
    <lineage>
        <taxon>Eukaryota</taxon>
        <taxon>Fungi</taxon>
        <taxon>Dikarya</taxon>
        <taxon>Ascomycota</taxon>
        <taxon>Pezizomycotina</taxon>
        <taxon>Sordariomycetes</taxon>
        <taxon>Sordariomycetidae</taxon>
        <taxon>Thyridiales</taxon>
        <taxon>Thyridiaceae</taxon>
        <taxon>Thyridium</taxon>
    </lineage>
</organism>
<keyword evidence="1" id="KW-0479">Metal-binding</keyword>
<reference evidence="6 7" key="1">
    <citation type="submission" date="2019-06" db="EMBL/GenBank/DDBJ databases">
        <title>Draft genome sequence of the filamentous fungus Phialemoniopsis curvata isolated from diesel fuel.</title>
        <authorList>
            <person name="Varaljay V.A."/>
            <person name="Lyon W.J."/>
            <person name="Crouch A.L."/>
            <person name="Drake C.E."/>
            <person name="Hollomon J.M."/>
            <person name="Nadeau L.J."/>
            <person name="Nunn H.S."/>
            <person name="Stevenson B.S."/>
            <person name="Bojanowski C.L."/>
            <person name="Crookes-Goodson W.J."/>
        </authorList>
    </citation>
    <scope>NUCLEOTIDE SEQUENCE [LARGE SCALE GENOMIC DNA]</scope>
    <source>
        <strain evidence="6 7">D216</strain>
    </source>
</reference>
<dbReference type="GeneID" id="41972844"/>